<dbReference type="InterPro" id="IPR026555">
    <property type="entry name" value="NSL3/Tex30"/>
</dbReference>
<comment type="caution">
    <text evidence="2">The sequence shown here is derived from an EMBL/GenBank/DDBJ whole genome shotgun (WGS) entry which is preliminary data.</text>
</comment>
<dbReference type="Proteomes" id="UP001187531">
    <property type="component" value="Unassembled WGS sequence"/>
</dbReference>
<name>A0AA88L1X4_ARTSF</name>
<dbReference type="PANTHER" id="PTHR13136:SF16">
    <property type="entry name" value="KAT8 REGULATORY NSL COMPLEX SUBUNIT 3"/>
    <property type="match status" value="1"/>
</dbReference>
<proteinExistence type="predicted"/>
<accession>A0AA88L1X4</accession>
<gene>
    <name evidence="2" type="ORF">QYM36_013792</name>
</gene>
<dbReference type="InterPro" id="IPR029058">
    <property type="entry name" value="AB_hydrolase_fold"/>
</dbReference>
<dbReference type="Gene3D" id="3.40.50.1820">
    <property type="entry name" value="alpha/beta hydrolase"/>
    <property type="match status" value="1"/>
</dbReference>
<evidence type="ECO:0000256" key="1">
    <source>
        <dbReference type="SAM" id="MobiDB-lite"/>
    </source>
</evidence>
<feature type="region of interest" description="Disordered" evidence="1">
    <location>
        <begin position="542"/>
        <end position="577"/>
    </location>
</feature>
<feature type="compositionally biased region" description="Polar residues" evidence="1">
    <location>
        <begin position="490"/>
        <end position="499"/>
    </location>
</feature>
<dbReference type="PANTHER" id="PTHR13136">
    <property type="entry name" value="TESTIS DEVELOPMENT PROTEIN PRTD"/>
    <property type="match status" value="1"/>
</dbReference>
<evidence type="ECO:0008006" key="4">
    <source>
        <dbReference type="Google" id="ProtNLM"/>
    </source>
</evidence>
<protein>
    <recommendedName>
        <fullName evidence="4">KAT8 regulatory NSL complex subunit 3</fullName>
    </recommendedName>
</protein>
<dbReference type="SUPFAM" id="SSF53474">
    <property type="entry name" value="alpha/beta-Hydrolases"/>
    <property type="match status" value="1"/>
</dbReference>
<dbReference type="GO" id="GO:0045944">
    <property type="term" value="P:positive regulation of transcription by RNA polymerase II"/>
    <property type="evidence" value="ECO:0007669"/>
    <property type="project" value="TreeGrafter"/>
</dbReference>
<reference evidence="2" key="1">
    <citation type="submission" date="2023-07" db="EMBL/GenBank/DDBJ databases">
        <title>Chromosome-level genome assembly of Artemia franciscana.</title>
        <authorList>
            <person name="Jo E."/>
        </authorList>
    </citation>
    <scope>NUCLEOTIDE SEQUENCE</scope>
    <source>
        <tissue evidence="2">Whole body</tissue>
    </source>
</reference>
<evidence type="ECO:0000313" key="2">
    <source>
        <dbReference type="EMBL" id="KAK2710264.1"/>
    </source>
</evidence>
<feature type="region of interest" description="Disordered" evidence="1">
    <location>
        <begin position="490"/>
        <end position="525"/>
    </location>
</feature>
<keyword evidence="3" id="KW-1185">Reference proteome</keyword>
<dbReference type="EMBL" id="JAVRJZ010000017">
    <property type="protein sequence ID" value="KAK2710264.1"/>
    <property type="molecule type" value="Genomic_DNA"/>
</dbReference>
<evidence type="ECO:0000313" key="3">
    <source>
        <dbReference type="Proteomes" id="UP001187531"/>
    </source>
</evidence>
<dbReference type="AlphaFoldDB" id="A0AA88L1X4"/>
<dbReference type="GO" id="GO:0044545">
    <property type="term" value="C:NSL complex"/>
    <property type="evidence" value="ECO:0007669"/>
    <property type="project" value="TreeGrafter"/>
</dbReference>
<dbReference type="EMBL" id="JAVRJZ010000017">
    <property type="protein sequence ID" value="KAK2710265.1"/>
    <property type="molecule type" value="Genomic_DNA"/>
</dbReference>
<sequence>MDIPLDVASTVKIKRPKLASEDSCESEEHQKSDVLKYLQQISFIEKPIGIVAREHSYTRAWNTEHEGGLCKPSKLLFLKNSWKNVEETHYESGEEISVVDDVSDDNLENPFLGVGRDSMKSMENAITGLKCSSNEDWEESVNKEGWSQLQFQVFSNAAKILNNDQLARLSFVGNPNEPILVRNQVSISAKRFRHVFGLLNWETDLCQWLHKKLVNSLTKRYLVAYLEVLQTLRCKIPPLVDNLLACTPSIESLPKMSDRPWDPVGQLLAQNKPDKLPNNPLFILFTGVPTTTRLPPIKRAAAWIQLFNQVGKVVPINVHSVAHPGMMEVPESMQAVIMTGKAKVRELKAHCANRPIILLGTNTGSLLALQVAAIETVSGVVCLGYPSQSVEGVRDLDDSIVEFKSPTLFVTATHAQNSHPDVIDQLREQLKIETGHLIVGGCDEWLRMSKDKRKIEGVTQSMVDRAIFEEICSFLLNTIFSDINPSSDFAHPSTPSKVQSKSGSKSRLDSSKVVPTVSSMHSQLLKHPQGLMKRLSVDYSEEVTLETTEPDPLQKGVSQHPSPEKSVKQHRKSPISHRQGIESVLSQPIYAKAPPVATQAISPSIVDHIVKKANALD</sequence>
<organism evidence="2 3">
    <name type="scientific">Artemia franciscana</name>
    <name type="common">Brine shrimp</name>
    <name type="synonym">Artemia sanfranciscana</name>
    <dbReference type="NCBI Taxonomy" id="6661"/>
    <lineage>
        <taxon>Eukaryota</taxon>
        <taxon>Metazoa</taxon>
        <taxon>Ecdysozoa</taxon>
        <taxon>Arthropoda</taxon>
        <taxon>Crustacea</taxon>
        <taxon>Branchiopoda</taxon>
        <taxon>Anostraca</taxon>
        <taxon>Artemiidae</taxon>
        <taxon>Artemia</taxon>
    </lineage>
</organism>